<evidence type="ECO:0000259" key="3">
    <source>
        <dbReference type="Pfam" id="PF00156"/>
    </source>
</evidence>
<organism evidence="5 6">
    <name type="scientific">Shewanella chilikensis</name>
    <dbReference type="NCBI Taxonomy" id="558541"/>
    <lineage>
        <taxon>Bacteria</taxon>
        <taxon>Pseudomonadati</taxon>
        <taxon>Pseudomonadota</taxon>
        <taxon>Gammaproteobacteria</taxon>
        <taxon>Alteromonadales</taxon>
        <taxon>Shewanellaceae</taxon>
        <taxon>Shewanella</taxon>
    </lineage>
</organism>
<dbReference type="InterPro" id="IPR029057">
    <property type="entry name" value="PRTase-like"/>
</dbReference>
<dbReference type="GO" id="GO:0016301">
    <property type="term" value="F:kinase activity"/>
    <property type="evidence" value="ECO:0007669"/>
    <property type="project" value="UniProtKB-KW"/>
</dbReference>
<dbReference type="GO" id="GO:0004749">
    <property type="term" value="F:ribose phosphate diphosphokinase activity"/>
    <property type="evidence" value="ECO:0007669"/>
    <property type="project" value="UniProtKB-EC"/>
</dbReference>
<keyword evidence="5" id="KW-0808">Transferase</keyword>
<dbReference type="AlphaFoldDB" id="A0A6G7LMP3"/>
<comment type="similarity">
    <text evidence="2">Belongs to the ribose-phosphate pyrophosphokinase family.</text>
</comment>
<accession>A0A6G7LMP3</accession>
<sequence>MVSDMDISIELVNKDATRQALTVEQWQFAGGEQHVRLAGFDGQQVQSAIICARLQSSDAIMQLLLIKDALDRAAPGIQVSLQLPYFPYARQDRVCVAGEAFSAAVMTGLLRNAGFSQIRCWDLHSAVSEQLLEAEQVHQAQLVCQFAQLKQWLQTHQAALLAPDKGASHKIAKVADALSAAGIEAEVFQASKRRDPATGAILASELNADVAGRSLLILDDICDGGRTFIELARLLKQKGAARVGLYVTHGLFSRGIEPLEGLIDAVFTTDSVCPLHPFESQIVELHTLKLFE</sequence>
<dbReference type="InterPro" id="IPR000836">
    <property type="entry name" value="PRTase_dom"/>
</dbReference>
<dbReference type="Pfam" id="PF13793">
    <property type="entry name" value="Pribosyltran_N"/>
    <property type="match status" value="1"/>
</dbReference>
<dbReference type="PANTHER" id="PTHR10210:SF41">
    <property type="entry name" value="RIBOSE-PHOSPHATE PYROPHOSPHOKINASE 1, CHLOROPLASTIC"/>
    <property type="match status" value="1"/>
</dbReference>
<evidence type="ECO:0000259" key="4">
    <source>
        <dbReference type="Pfam" id="PF13793"/>
    </source>
</evidence>
<evidence type="ECO:0000256" key="2">
    <source>
        <dbReference type="RuleBase" id="RU004324"/>
    </source>
</evidence>
<reference evidence="5 6" key="1">
    <citation type="submission" date="2019-11" db="EMBL/GenBank/DDBJ databases">
        <title>Complete Genome Sequence of Shewanella chilikensis Strain DC57, Isolated from Corroded Seal Rings at a floating production facility in Australia.</title>
        <authorList>
            <person name="Salgar-Chaparro S.J."/>
            <person name="Castillo-Villamizar G.A."/>
            <person name="Poehlein A."/>
            <person name="Daniel R."/>
            <person name="Machuca L."/>
        </authorList>
    </citation>
    <scope>NUCLEOTIDE SEQUENCE [LARGE SCALE GENOMIC DNA]</scope>
    <source>
        <strain evidence="5 6">DC57</strain>
    </source>
</reference>
<dbReference type="Proteomes" id="UP000502117">
    <property type="component" value="Chromosome"/>
</dbReference>
<dbReference type="Gene3D" id="3.40.50.2020">
    <property type="match status" value="2"/>
</dbReference>
<dbReference type="GO" id="GO:0000287">
    <property type="term" value="F:magnesium ion binding"/>
    <property type="evidence" value="ECO:0007669"/>
    <property type="project" value="InterPro"/>
</dbReference>
<dbReference type="KEGG" id="schk:GII14_01845"/>
<dbReference type="GO" id="GO:0002189">
    <property type="term" value="C:ribose phosphate diphosphokinase complex"/>
    <property type="evidence" value="ECO:0007669"/>
    <property type="project" value="TreeGrafter"/>
</dbReference>
<dbReference type="InterPro" id="IPR005946">
    <property type="entry name" value="Rib-P_diPkinase"/>
</dbReference>
<dbReference type="EC" id="2.7.6.1" evidence="5"/>
<feature type="domain" description="Phosphoribosyltransferase" evidence="3">
    <location>
        <begin position="153"/>
        <end position="249"/>
    </location>
</feature>
<evidence type="ECO:0000256" key="1">
    <source>
        <dbReference type="ARBA" id="ARBA00022727"/>
    </source>
</evidence>
<dbReference type="Pfam" id="PF00156">
    <property type="entry name" value="Pribosyltran"/>
    <property type="match status" value="1"/>
</dbReference>
<evidence type="ECO:0000313" key="5">
    <source>
        <dbReference type="EMBL" id="QIJ03041.1"/>
    </source>
</evidence>
<feature type="domain" description="Ribose-phosphate pyrophosphokinase N-terminal" evidence="4">
    <location>
        <begin position="19"/>
        <end position="114"/>
    </location>
</feature>
<keyword evidence="5" id="KW-0418">Kinase</keyword>
<dbReference type="SUPFAM" id="SSF53271">
    <property type="entry name" value="PRTase-like"/>
    <property type="match status" value="1"/>
</dbReference>
<dbReference type="GO" id="GO:0006164">
    <property type="term" value="P:purine nucleotide biosynthetic process"/>
    <property type="evidence" value="ECO:0007669"/>
    <property type="project" value="TreeGrafter"/>
</dbReference>
<evidence type="ECO:0000313" key="6">
    <source>
        <dbReference type="Proteomes" id="UP000502117"/>
    </source>
</evidence>
<protein>
    <submittedName>
        <fullName evidence="5">Ribose-phosphate diphosphokinase</fullName>
        <ecNumber evidence="5">2.7.6.1</ecNumber>
    </submittedName>
</protein>
<gene>
    <name evidence="5" type="primary">prs</name>
    <name evidence="5" type="ORF">GII14_01845</name>
</gene>
<dbReference type="GO" id="GO:0006015">
    <property type="term" value="P:5-phosphoribose 1-diphosphate biosynthetic process"/>
    <property type="evidence" value="ECO:0007669"/>
    <property type="project" value="TreeGrafter"/>
</dbReference>
<name>A0A6G7LMP3_9GAMM</name>
<dbReference type="NCBIfam" id="TIGR01251">
    <property type="entry name" value="ribP_PPkin"/>
    <property type="match status" value="1"/>
</dbReference>
<dbReference type="EMBL" id="CP045857">
    <property type="protein sequence ID" value="QIJ03041.1"/>
    <property type="molecule type" value="Genomic_DNA"/>
</dbReference>
<proteinExistence type="inferred from homology"/>
<dbReference type="InterPro" id="IPR029099">
    <property type="entry name" value="Pribosyltran_N"/>
</dbReference>
<dbReference type="CDD" id="cd06223">
    <property type="entry name" value="PRTases_typeI"/>
    <property type="match status" value="1"/>
</dbReference>
<keyword evidence="1 2" id="KW-0545">Nucleotide biosynthesis</keyword>
<dbReference type="GO" id="GO:0005737">
    <property type="term" value="C:cytoplasm"/>
    <property type="evidence" value="ECO:0007669"/>
    <property type="project" value="TreeGrafter"/>
</dbReference>
<dbReference type="PANTHER" id="PTHR10210">
    <property type="entry name" value="RIBOSE-PHOSPHATE DIPHOSPHOKINASE FAMILY MEMBER"/>
    <property type="match status" value="1"/>
</dbReference>
<dbReference type="SMART" id="SM01400">
    <property type="entry name" value="Pribosyltran_N"/>
    <property type="match status" value="1"/>
</dbReference>